<evidence type="ECO:0000313" key="4">
    <source>
        <dbReference type="Proteomes" id="UP000693738"/>
    </source>
</evidence>
<reference evidence="3" key="1">
    <citation type="submission" date="2021-05" db="EMBL/GenBank/DDBJ databases">
        <authorList>
            <person name="Khan N."/>
        </authorList>
    </citation>
    <scope>NUCLEOTIDE SEQUENCE</scope>
</reference>
<keyword evidence="1" id="KW-0677">Repeat</keyword>
<dbReference type="Proteomes" id="UP000693738">
    <property type="component" value="Unassembled WGS sequence"/>
</dbReference>
<protein>
    <recommendedName>
        <fullName evidence="2">NACHT domain-containing protein</fullName>
    </recommendedName>
</protein>
<comment type="caution">
    <text evidence="3">The sequence shown here is derived from an EMBL/GenBank/DDBJ whole genome shotgun (WGS) entry which is preliminary data.</text>
</comment>
<gene>
    <name evidence="3" type="ORF">FEQUK3_LOCUS11656</name>
</gene>
<dbReference type="PROSITE" id="PS50837">
    <property type="entry name" value="NACHT"/>
    <property type="match status" value="1"/>
</dbReference>
<evidence type="ECO:0000256" key="1">
    <source>
        <dbReference type="ARBA" id="ARBA00022737"/>
    </source>
</evidence>
<accession>A0A8J2JIS9</accession>
<name>A0A8J2JIS9_FUSEQ</name>
<dbReference type="InterPro" id="IPR056884">
    <property type="entry name" value="NPHP3-like_N"/>
</dbReference>
<organism evidence="3 4">
    <name type="scientific">Fusarium equiseti</name>
    <name type="common">Fusarium scirpi</name>
    <dbReference type="NCBI Taxonomy" id="61235"/>
    <lineage>
        <taxon>Eukaryota</taxon>
        <taxon>Fungi</taxon>
        <taxon>Dikarya</taxon>
        <taxon>Ascomycota</taxon>
        <taxon>Pezizomycotina</taxon>
        <taxon>Sordariomycetes</taxon>
        <taxon>Hypocreomycetidae</taxon>
        <taxon>Hypocreales</taxon>
        <taxon>Nectriaceae</taxon>
        <taxon>Fusarium</taxon>
        <taxon>Fusarium incarnatum-equiseti species complex</taxon>
    </lineage>
</organism>
<dbReference type="InterPro" id="IPR007111">
    <property type="entry name" value="NACHT_NTPase"/>
</dbReference>
<feature type="domain" description="NACHT" evidence="2">
    <location>
        <begin position="192"/>
        <end position="410"/>
    </location>
</feature>
<evidence type="ECO:0000259" key="2">
    <source>
        <dbReference type="PROSITE" id="PS50837"/>
    </source>
</evidence>
<dbReference type="EMBL" id="CAJSTJ010000195">
    <property type="protein sequence ID" value="CAG7565949.1"/>
    <property type="molecule type" value="Genomic_DNA"/>
</dbReference>
<sequence length="1077" mass="121070">MLDQASVITSRSSIGENSIITDAAVEIICERCSELLQRNFYEVNAYLTQKIPANEVVLQEALQIVMGELSVKGLKPSQAKLATLIHGTMSQAVVHSAHSKFGMVVSQGVAVAAGSKAGSFLANISSPCRNHHYPYHDANQVDIAKTLHAFSPTDPRHDKKRIEDGNLLRDSYKWILDNEEFITWRDDSNGGRPLWIKGDPGKGKTMLLCGIINELQPYTKLSDSESHISLSYFFCQATISGLDNCTAVLKGLIYLLIAQQPCLVSYILDTQLPSSTHWNSRDAVEGIFDRIIADHCLQDTYMVVDALDECVDGLRYLLKLILNTRSRIKWIVSSRNRFDIDTFLGQTPANLHLSLELHEDCISQAVISYIDSRVDTLAARMRLKPELNQVVRQYLSEHARGTFLWVALVCKELERSKPWEIKKILSEIPEGLNELFTRMMDQILKSSSRDLYIRLLATTSIVFRPITFSELVAIEREMDINEDMLPAMVAECAANALRFLQSLPTTLSRTDGVAFVKDAFRFFLQFRPIIEDYPLQIYASGLLFSPQQSLVRRRFEAYIPEFLVATPQISTSWGPIWTILETSQWPGDIEFSSTSPMQVMMISPGEIVKWGVNDGSVHERTSYENASMIRPSPDLEWVALIIQGRTDNTECHVQDILQVRDVKMGSILWSREVGVSDVCKMTISSDSSSLAVCYHDRLELFTREGDMSQKWPIPPTLDIRGHEIAFSSDYALLMASLRLTQEFRVRVVDLRSGKEYDCPNPDLYGPVLDAKFIPGTYLVMLSASDSPLYLWNIFEQRIEEWIHHYDHSLIQIAFSNQGFWIAVATGTGLLLYDRRERVILKELELPNADETSLITFSPDDDKIAVRDEKRIWIVDMDSLLALDPAPATRGDSDFFISNSGRSVAYVAHDKIEIQDVSTGRALCTSSLEDVKGAGLDGLAFSPDDQHVALIRRPSIFSWNLTTAELQHTFIEPGYGRLLALSNKDNDGGQWIATDPSFRDVSVLNTTTGNRERWITPSDPVLEIPDALAFTSCHLGVLWCSRVLSPGSEPGSERGSENALFVLYNIRTGEQVSRFGDD</sequence>
<dbReference type="PANTHER" id="PTHR10039">
    <property type="entry name" value="AMELOGENIN"/>
    <property type="match status" value="1"/>
</dbReference>
<dbReference type="Pfam" id="PF24883">
    <property type="entry name" value="NPHP3_N"/>
    <property type="match status" value="1"/>
</dbReference>
<dbReference type="PANTHER" id="PTHR10039:SF14">
    <property type="entry name" value="NACHT DOMAIN-CONTAINING PROTEIN"/>
    <property type="match status" value="1"/>
</dbReference>
<dbReference type="AlphaFoldDB" id="A0A8J2JIS9"/>
<evidence type="ECO:0000313" key="3">
    <source>
        <dbReference type="EMBL" id="CAG7565949.1"/>
    </source>
</evidence>
<proteinExistence type="predicted"/>